<sequence length="138" mass="15514">TTINANRSALPPLFIMYRQTGIIVAGLLLVQVVAGSNWYRSGGGPLPLYPSSPKRQQLPYHPVARFRGADSPRPFNYYSPAYDVKPYDYLPASYNQIQDNYIDDKMNAGELLALLFSNIKDQEAAKMRGTVRFGIVKR</sequence>
<keyword evidence="1" id="KW-1133">Transmembrane helix</keyword>
<organism evidence="2">
    <name type="scientific">Lygus hesperus</name>
    <name type="common">Western plant bug</name>
    <dbReference type="NCBI Taxonomy" id="30085"/>
    <lineage>
        <taxon>Eukaryota</taxon>
        <taxon>Metazoa</taxon>
        <taxon>Ecdysozoa</taxon>
        <taxon>Arthropoda</taxon>
        <taxon>Hexapoda</taxon>
        <taxon>Insecta</taxon>
        <taxon>Pterygota</taxon>
        <taxon>Neoptera</taxon>
        <taxon>Paraneoptera</taxon>
        <taxon>Hemiptera</taxon>
        <taxon>Heteroptera</taxon>
        <taxon>Panheteroptera</taxon>
        <taxon>Cimicomorpha</taxon>
        <taxon>Miridae</taxon>
        <taxon>Mirini</taxon>
        <taxon>Lygus</taxon>
    </lineage>
</organism>
<protein>
    <submittedName>
        <fullName evidence="2">Uncharacterized protein</fullName>
    </submittedName>
</protein>
<feature type="transmembrane region" description="Helical" evidence="1">
    <location>
        <begin position="20"/>
        <end position="39"/>
    </location>
</feature>
<keyword evidence="1" id="KW-0472">Membrane</keyword>
<feature type="non-terminal residue" evidence="2">
    <location>
        <position position="1"/>
    </location>
</feature>
<reference evidence="2" key="1">
    <citation type="journal article" date="2016" name="Gigascience">
        <title>De novo construction of an expanded transcriptome assembly for the western tarnished plant bug, Lygus hesperus.</title>
        <authorList>
            <person name="Tassone E.E."/>
            <person name="Geib S.M."/>
            <person name="Hall B."/>
            <person name="Fabrick J.A."/>
            <person name="Brent C.S."/>
            <person name="Hull J.J."/>
        </authorList>
    </citation>
    <scope>NUCLEOTIDE SEQUENCE</scope>
</reference>
<dbReference type="EMBL" id="GDHC01017950">
    <property type="protein sequence ID" value="JAQ00679.1"/>
    <property type="molecule type" value="Transcribed_RNA"/>
</dbReference>
<evidence type="ECO:0000313" key="2">
    <source>
        <dbReference type="EMBL" id="JAQ00679.1"/>
    </source>
</evidence>
<evidence type="ECO:0000256" key="1">
    <source>
        <dbReference type="SAM" id="Phobius"/>
    </source>
</evidence>
<keyword evidence="1" id="KW-0812">Transmembrane</keyword>
<gene>
    <name evidence="2" type="ORF">g.64788</name>
</gene>
<name>A0A146KXZ0_LYGHE</name>
<accession>A0A146KXZ0</accession>
<proteinExistence type="predicted"/>
<dbReference type="AlphaFoldDB" id="A0A146KXZ0"/>